<dbReference type="RefSeq" id="WP_047944179.1">
    <property type="nucleotide sequence ID" value="NZ_CP053989.1"/>
</dbReference>
<evidence type="ECO:0000313" key="2">
    <source>
        <dbReference type="Proteomes" id="UP000036045"/>
    </source>
</evidence>
<dbReference type="GeneID" id="56347564"/>
<dbReference type="PATRIC" id="fig|1397.4.peg.2916"/>
<accession>A0A0J1I9L3</accession>
<keyword evidence="2" id="KW-1185">Reference proteome</keyword>
<comment type="caution">
    <text evidence="1">The sequence shown here is derived from an EMBL/GenBank/DDBJ whole genome shotgun (WGS) entry which is preliminary data.</text>
</comment>
<proteinExistence type="predicted"/>
<reference evidence="1 2" key="1">
    <citation type="submission" date="2015-05" db="EMBL/GenBank/DDBJ databases">
        <title>Whole genome sequence and identification of bacterial endophytes from Costus igneus.</title>
        <authorList>
            <person name="Lee Y.P."/>
            <person name="Gan H.M."/>
            <person name="Eng W."/>
            <person name="Wheatley M.S."/>
            <person name="Caraballo A."/>
            <person name="Polter S."/>
            <person name="Savka M.A."/>
            <person name="Hudson A.O."/>
        </authorList>
    </citation>
    <scope>NUCLEOTIDE SEQUENCE [LARGE SCALE GENOMIC DNA]</scope>
    <source>
        <strain evidence="1 2">RIT379</strain>
    </source>
</reference>
<gene>
    <name evidence="1" type="ORF">ABW02_20815</name>
</gene>
<evidence type="ECO:0000313" key="1">
    <source>
        <dbReference type="EMBL" id="KLV22642.1"/>
    </source>
</evidence>
<organism evidence="1 2">
    <name type="scientific">Niallia circulans</name>
    <name type="common">Bacillus circulans</name>
    <dbReference type="NCBI Taxonomy" id="1397"/>
    <lineage>
        <taxon>Bacteria</taxon>
        <taxon>Bacillati</taxon>
        <taxon>Bacillota</taxon>
        <taxon>Bacilli</taxon>
        <taxon>Bacillales</taxon>
        <taxon>Bacillaceae</taxon>
        <taxon>Niallia</taxon>
    </lineage>
</organism>
<dbReference type="AlphaFoldDB" id="A0A0J1I9L3"/>
<dbReference type="EMBL" id="LDPH01000029">
    <property type="protein sequence ID" value="KLV22642.1"/>
    <property type="molecule type" value="Genomic_DNA"/>
</dbReference>
<sequence length="69" mass="7926">MTGNSEALFLLNNKKISIIGLKDKENGNIEKSSPIFSRKMNKFSSGEYAQKYHLFFNIPIFENKKSLLI</sequence>
<dbReference type="Proteomes" id="UP000036045">
    <property type="component" value="Unassembled WGS sequence"/>
</dbReference>
<name>A0A0J1I9L3_NIACI</name>
<protein>
    <submittedName>
        <fullName evidence="1">Uncharacterized protein</fullName>
    </submittedName>
</protein>